<reference evidence="2" key="2">
    <citation type="submission" date="2021-02" db="EMBL/GenBank/DDBJ databases">
        <authorList>
            <person name="Kimball J.A."/>
            <person name="Haas M.W."/>
            <person name="Macchietto M."/>
            <person name="Kono T."/>
            <person name="Duquette J."/>
            <person name="Shao M."/>
        </authorList>
    </citation>
    <scope>NUCLEOTIDE SEQUENCE</scope>
    <source>
        <tissue evidence="2">Fresh leaf tissue</tissue>
    </source>
</reference>
<dbReference type="Proteomes" id="UP000729402">
    <property type="component" value="Unassembled WGS sequence"/>
</dbReference>
<evidence type="ECO:0000256" key="1">
    <source>
        <dbReference type="SAM" id="MobiDB-lite"/>
    </source>
</evidence>
<feature type="compositionally biased region" description="Basic and acidic residues" evidence="1">
    <location>
        <begin position="21"/>
        <end position="34"/>
    </location>
</feature>
<gene>
    <name evidence="2" type="ORF">GUJ93_ZPchr0005g14454</name>
</gene>
<feature type="compositionally biased region" description="Basic residues" evidence="1">
    <location>
        <begin position="74"/>
        <end position="89"/>
    </location>
</feature>
<feature type="region of interest" description="Disordered" evidence="1">
    <location>
        <begin position="1"/>
        <end position="34"/>
    </location>
</feature>
<feature type="region of interest" description="Disordered" evidence="1">
    <location>
        <begin position="51"/>
        <end position="119"/>
    </location>
</feature>
<name>A0A8J5T8W1_ZIZPA</name>
<feature type="compositionally biased region" description="Basic and acidic residues" evidence="1">
    <location>
        <begin position="90"/>
        <end position="113"/>
    </location>
</feature>
<sequence>MRLAPQQSWKHEAVASPPWEEMTRDETKNQNRDKGAHICAAVVAMVEASSREPEGGGRYMGGAEGFGWGGGGGSRRRRRLWRRRRRHRCVGGEHGRRGEGSRSGKEEEVESSKVEGLFC</sequence>
<comment type="caution">
    <text evidence="2">The sequence shown here is derived from an EMBL/GenBank/DDBJ whole genome shotgun (WGS) entry which is preliminary data.</text>
</comment>
<keyword evidence="3" id="KW-1185">Reference proteome</keyword>
<protein>
    <submittedName>
        <fullName evidence="2">Uncharacterized protein</fullName>
    </submittedName>
</protein>
<accession>A0A8J5T8W1</accession>
<feature type="compositionally biased region" description="Gly residues" evidence="1">
    <location>
        <begin position="56"/>
        <end position="73"/>
    </location>
</feature>
<evidence type="ECO:0000313" key="3">
    <source>
        <dbReference type="Proteomes" id="UP000729402"/>
    </source>
</evidence>
<reference evidence="2" key="1">
    <citation type="journal article" date="2021" name="bioRxiv">
        <title>Whole Genome Assembly and Annotation of Northern Wild Rice, Zizania palustris L., Supports a Whole Genome Duplication in the Zizania Genus.</title>
        <authorList>
            <person name="Haas M."/>
            <person name="Kono T."/>
            <person name="Macchietto M."/>
            <person name="Millas R."/>
            <person name="McGilp L."/>
            <person name="Shao M."/>
            <person name="Duquette J."/>
            <person name="Hirsch C.N."/>
            <person name="Kimball J."/>
        </authorList>
    </citation>
    <scope>NUCLEOTIDE SEQUENCE</scope>
    <source>
        <tissue evidence="2">Fresh leaf tissue</tissue>
    </source>
</reference>
<dbReference type="AlphaFoldDB" id="A0A8J5T8W1"/>
<dbReference type="EMBL" id="JAAALK010000284">
    <property type="protein sequence ID" value="KAG8068421.1"/>
    <property type="molecule type" value="Genomic_DNA"/>
</dbReference>
<proteinExistence type="predicted"/>
<organism evidence="2 3">
    <name type="scientific">Zizania palustris</name>
    <name type="common">Northern wild rice</name>
    <dbReference type="NCBI Taxonomy" id="103762"/>
    <lineage>
        <taxon>Eukaryota</taxon>
        <taxon>Viridiplantae</taxon>
        <taxon>Streptophyta</taxon>
        <taxon>Embryophyta</taxon>
        <taxon>Tracheophyta</taxon>
        <taxon>Spermatophyta</taxon>
        <taxon>Magnoliopsida</taxon>
        <taxon>Liliopsida</taxon>
        <taxon>Poales</taxon>
        <taxon>Poaceae</taxon>
        <taxon>BOP clade</taxon>
        <taxon>Oryzoideae</taxon>
        <taxon>Oryzeae</taxon>
        <taxon>Zizaniinae</taxon>
        <taxon>Zizania</taxon>
    </lineage>
</organism>
<evidence type="ECO:0000313" key="2">
    <source>
        <dbReference type="EMBL" id="KAG8068421.1"/>
    </source>
</evidence>